<dbReference type="EMBL" id="BQKK01000002">
    <property type="protein sequence ID" value="GJN43003.1"/>
    <property type="molecule type" value="Genomic_DNA"/>
</dbReference>
<dbReference type="Gene3D" id="3.40.710.10">
    <property type="entry name" value="DD-peptidase/beta-lactamase superfamily"/>
    <property type="match status" value="1"/>
</dbReference>
<dbReference type="SUPFAM" id="SSF56601">
    <property type="entry name" value="beta-lactamase/transpeptidase-like"/>
    <property type="match status" value="1"/>
</dbReference>
<evidence type="ECO:0008006" key="4">
    <source>
        <dbReference type="Google" id="ProtNLM"/>
    </source>
</evidence>
<feature type="region of interest" description="Disordered" evidence="1">
    <location>
        <begin position="313"/>
        <end position="357"/>
    </location>
</feature>
<reference evidence="2" key="1">
    <citation type="submission" date="2021-12" db="EMBL/GenBank/DDBJ databases">
        <title>Draft genome sequence of Corynebacterium ammoniagenes strain T-723.</title>
        <authorList>
            <person name="Matsuzawa M."/>
            <person name="Hiratani M."/>
            <person name="Abe I."/>
            <person name="Tsuji Y."/>
            <person name="Nakamura J."/>
        </authorList>
    </citation>
    <scope>NUCLEOTIDE SEQUENCE</scope>
    <source>
        <strain evidence="2">T-723</strain>
    </source>
</reference>
<protein>
    <recommendedName>
        <fullName evidence="4">S-adenosylmethionine synthetase</fullName>
    </recommendedName>
</protein>
<dbReference type="InterPro" id="IPR012338">
    <property type="entry name" value="Beta-lactam/transpept-like"/>
</dbReference>
<feature type="compositionally biased region" description="Acidic residues" evidence="1">
    <location>
        <begin position="339"/>
        <end position="350"/>
    </location>
</feature>
<accession>A0AAV5G2Y8</accession>
<proteinExistence type="predicted"/>
<comment type="caution">
    <text evidence="2">The sequence shown here is derived from an EMBL/GenBank/DDBJ whole genome shotgun (WGS) entry which is preliminary data.</text>
</comment>
<evidence type="ECO:0000313" key="2">
    <source>
        <dbReference type="EMBL" id="GJN43003.1"/>
    </source>
</evidence>
<organism evidence="2 3">
    <name type="scientific">Corynebacterium ammoniagenes</name>
    <name type="common">Brevibacterium ammoniagenes</name>
    <dbReference type="NCBI Taxonomy" id="1697"/>
    <lineage>
        <taxon>Bacteria</taxon>
        <taxon>Bacillati</taxon>
        <taxon>Actinomycetota</taxon>
        <taxon>Actinomycetes</taxon>
        <taxon>Mycobacteriales</taxon>
        <taxon>Corynebacteriaceae</taxon>
        <taxon>Corynebacterium</taxon>
    </lineage>
</organism>
<dbReference type="Proteomes" id="UP001054925">
    <property type="component" value="Unassembled WGS sequence"/>
</dbReference>
<name>A0AAV5G2Y8_CORAM</name>
<evidence type="ECO:0000313" key="3">
    <source>
        <dbReference type="Proteomes" id="UP001054925"/>
    </source>
</evidence>
<evidence type="ECO:0000256" key="1">
    <source>
        <dbReference type="SAM" id="MobiDB-lite"/>
    </source>
</evidence>
<sequence>MFDDVTSIQFSPPRAASSWKAALSATLAGSLLVLSGCSVSGTPGAPTATTSSVASDSVHANDIAVMEEEDLEAAMEHIATDVGEEFGATISLAIVDDKKDFLAGDDGSEPAWSTIKVPIAIAALRDGADEELVDAAIKESDNDAARALWNKVEWTEGNAQESIETLLKDFDSEVEMNDAFGMSTWKVKDQARFASRLGCVPEADYVYDAMRDIVDWQKWGLAGLEDVHSKGGWGLDDEDGEYTSRQIGVMPVDDGNLGIAISASWNTWDDDSEFLDDTDYDAVEDVSAAALDEVASRLEALIAHALETGELTAVDDCVGTSTSETAPEDSKENSSESSPNEETEDPSEEPSEAREDG</sequence>
<gene>
    <name evidence="2" type="ORF">CAT723_14820</name>
</gene>
<dbReference type="AlphaFoldDB" id="A0AAV5G2Y8"/>